<organism evidence="1 2">
    <name type="scientific">Candidatus Limenecus avicola</name>
    <dbReference type="NCBI Taxonomy" id="2840847"/>
    <lineage>
        <taxon>Bacteria</taxon>
        <taxon>Bacillati</taxon>
        <taxon>Bacillota</taxon>
        <taxon>Clostridia</taxon>
        <taxon>Eubacteriales</taxon>
        <taxon>Clostridiaceae</taxon>
        <taxon>Clostridiaceae incertae sedis</taxon>
        <taxon>Candidatus Limenecus</taxon>
    </lineage>
</organism>
<dbReference type="EMBL" id="DVOD01000068">
    <property type="protein sequence ID" value="HIU93316.1"/>
    <property type="molecule type" value="Genomic_DNA"/>
</dbReference>
<name>A0A9D1N284_9CLOT</name>
<evidence type="ECO:0000313" key="2">
    <source>
        <dbReference type="Proteomes" id="UP000886748"/>
    </source>
</evidence>
<evidence type="ECO:0000313" key="1">
    <source>
        <dbReference type="EMBL" id="HIU93316.1"/>
    </source>
</evidence>
<dbReference type="Proteomes" id="UP000886748">
    <property type="component" value="Unassembled WGS sequence"/>
</dbReference>
<protein>
    <submittedName>
        <fullName evidence="1">Uncharacterized protein</fullName>
    </submittedName>
</protein>
<gene>
    <name evidence="1" type="ORF">IAD26_09330</name>
</gene>
<reference evidence="1" key="1">
    <citation type="submission" date="2020-10" db="EMBL/GenBank/DDBJ databases">
        <authorList>
            <person name="Gilroy R."/>
        </authorList>
    </citation>
    <scope>NUCLEOTIDE SEQUENCE</scope>
    <source>
        <strain evidence="1">CHK154-7741</strain>
    </source>
</reference>
<proteinExistence type="predicted"/>
<sequence length="671" mass="77935">MKILPVIHNNSLNLLCAKKYLASTINSKSDDGSMRPKSAYTYRPASFKGLDTIAFIGDLKNLDNLHCPLCGTKMFSKKESAAAMEEAKTVKTPEDLCKYLEKYNEHINPEFKSILKDAKLKFYKNTFPDIDSFLESLRKDYYKKTNHTIEKTFETIDNFINDESLNAHDKDLLLKCRKDFFEAAQNKSHKFILKRLTDILRETAAFLQSEEKNHIYTQILKPLRMSSKAEFLFDSRELNNNDNRQMAFLRNMFYYSNSDIHKVNNKMEAQNDSILNMMLSCENCAIEKNNIFRLNDHASRLYFYNHISELSQHALNGRIESNKAYPLKLIALVRELSFNKINPDYNAEPIKKLSETTGVINNKDCDFELVSYKDMPCITCGQTTITHEQKCDIYEKIKNTTTPYELAEIINENIDLVKRKYLEVADEISFEIAKNPSIKDDELLQNLRKYKKQKNEQLLSGFINYGHAAIKKYNLHKKDKERMIAYLKAVKELKDDLKEDSPFDYETYYKALKDTVGKMDTPHEKEMFKELKLPARTAFLSHLLLFPKKETTEKVGTALKVMAQDLFKNSVATTANLNKMADPHDKAYRRNKPSDKVVMCRSCQNELNGKPMSLWADAYPEIKENMSKNLRKADEIIRKNNIKGYDLYAYEVVQNIRRLSEGQIDISLNSI</sequence>
<reference evidence="1" key="2">
    <citation type="journal article" date="2021" name="PeerJ">
        <title>Extensive microbial diversity within the chicken gut microbiome revealed by metagenomics and culture.</title>
        <authorList>
            <person name="Gilroy R."/>
            <person name="Ravi A."/>
            <person name="Getino M."/>
            <person name="Pursley I."/>
            <person name="Horton D.L."/>
            <person name="Alikhan N.F."/>
            <person name="Baker D."/>
            <person name="Gharbi K."/>
            <person name="Hall N."/>
            <person name="Watson M."/>
            <person name="Adriaenssens E.M."/>
            <person name="Foster-Nyarko E."/>
            <person name="Jarju S."/>
            <person name="Secka A."/>
            <person name="Antonio M."/>
            <person name="Oren A."/>
            <person name="Chaudhuri R.R."/>
            <person name="La Ragione R."/>
            <person name="Hildebrand F."/>
            <person name="Pallen M.J."/>
        </authorList>
    </citation>
    <scope>NUCLEOTIDE SEQUENCE</scope>
    <source>
        <strain evidence="1">CHK154-7741</strain>
    </source>
</reference>
<dbReference type="AlphaFoldDB" id="A0A9D1N284"/>
<accession>A0A9D1N284</accession>
<comment type="caution">
    <text evidence="1">The sequence shown here is derived from an EMBL/GenBank/DDBJ whole genome shotgun (WGS) entry which is preliminary data.</text>
</comment>